<comment type="caution">
    <text evidence="2">The sequence shown here is derived from an EMBL/GenBank/DDBJ whole genome shotgun (WGS) entry which is preliminary data.</text>
</comment>
<dbReference type="Pfam" id="PF00903">
    <property type="entry name" value="Glyoxalase"/>
    <property type="match status" value="1"/>
</dbReference>
<dbReference type="InterPro" id="IPR029068">
    <property type="entry name" value="Glyas_Bleomycin-R_OHBP_Dase"/>
</dbReference>
<gene>
    <name evidence="2" type="ORF">P4R38_02655</name>
</gene>
<feature type="domain" description="Glyoxalase/fosfomycin resistance/dioxygenase" evidence="1">
    <location>
        <begin position="11"/>
        <end position="163"/>
    </location>
</feature>
<organism evidence="2 3">
    <name type="scientific">Luteipulveratus flavus</name>
    <dbReference type="NCBI Taxonomy" id="3031728"/>
    <lineage>
        <taxon>Bacteria</taxon>
        <taxon>Bacillati</taxon>
        <taxon>Actinomycetota</taxon>
        <taxon>Actinomycetes</taxon>
        <taxon>Micrococcales</taxon>
        <taxon>Dermacoccaceae</taxon>
        <taxon>Luteipulveratus</taxon>
    </lineage>
</organism>
<evidence type="ECO:0000259" key="1">
    <source>
        <dbReference type="Pfam" id="PF00903"/>
    </source>
</evidence>
<proteinExistence type="predicted"/>
<evidence type="ECO:0000313" key="2">
    <source>
        <dbReference type="EMBL" id="MDF8263147.1"/>
    </source>
</evidence>
<dbReference type="Proteomes" id="UP001528912">
    <property type="component" value="Unassembled WGS sequence"/>
</dbReference>
<dbReference type="EMBL" id="JAROAV010000008">
    <property type="protein sequence ID" value="MDF8263147.1"/>
    <property type="molecule type" value="Genomic_DNA"/>
</dbReference>
<accession>A0ABT6C4B6</accession>
<keyword evidence="3" id="KW-1185">Reference proteome</keyword>
<dbReference type="Gene3D" id="3.10.180.10">
    <property type="entry name" value="2,3-Dihydroxybiphenyl 1,2-Dioxygenase, domain 1"/>
    <property type="match status" value="1"/>
</dbReference>
<dbReference type="SUPFAM" id="SSF54593">
    <property type="entry name" value="Glyoxalase/Bleomycin resistance protein/Dihydroxybiphenyl dioxygenase"/>
    <property type="match status" value="1"/>
</dbReference>
<dbReference type="InterPro" id="IPR004360">
    <property type="entry name" value="Glyas_Fos-R_dOase_dom"/>
</dbReference>
<dbReference type="RefSeq" id="WP_275239813.1">
    <property type="nucleotide sequence ID" value="NZ_JARFJC010000043.1"/>
</dbReference>
<dbReference type="PANTHER" id="PTHR33990:SF1">
    <property type="entry name" value="PROTEIN YJDN"/>
    <property type="match status" value="1"/>
</dbReference>
<sequence>MAATATTHLNFTGDARQALTFYQSVFGGGLMLATYGQVGVPQDSADSERAVFAPVDPTSPDAERIAFGMLATDDGLRLAAYDVLGATGGGLAAAGLPGAVGRADGLTHHESCFVLLTSETLEEARALWTDLSEGGTVIQALAPADWAPAYGMLTDRFGVTWVFGIVPAS</sequence>
<evidence type="ECO:0000313" key="3">
    <source>
        <dbReference type="Proteomes" id="UP001528912"/>
    </source>
</evidence>
<dbReference type="CDD" id="cd06588">
    <property type="entry name" value="PhnB_like"/>
    <property type="match status" value="1"/>
</dbReference>
<dbReference type="InterPro" id="IPR028973">
    <property type="entry name" value="PhnB-like"/>
</dbReference>
<name>A0ABT6C4B6_9MICO</name>
<reference evidence="2 3" key="1">
    <citation type="submission" date="2023-03" db="EMBL/GenBank/DDBJ databases">
        <title>YIM 133296 draft genome.</title>
        <authorList>
            <person name="Xiong L."/>
        </authorList>
    </citation>
    <scope>NUCLEOTIDE SEQUENCE [LARGE SCALE GENOMIC DNA]</scope>
    <source>
        <strain evidence="2 3">YIM 133296</strain>
    </source>
</reference>
<protein>
    <submittedName>
        <fullName evidence="2">VOC family protein</fullName>
    </submittedName>
</protein>
<dbReference type="PANTHER" id="PTHR33990">
    <property type="entry name" value="PROTEIN YJDN-RELATED"/>
    <property type="match status" value="1"/>
</dbReference>